<evidence type="ECO:0000313" key="1">
    <source>
        <dbReference type="EMBL" id="EZH75105.1"/>
    </source>
</evidence>
<dbReference type="EMBL" id="AQRA01000002">
    <property type="protein sequence ID" value="EZH75105.1"/>
    <property type="molecule type" value="Genomic_DNA"/>
</dbReference>
<evidence type="ECO:0000313" key="2">
    <source>
        <dbReference type="Proteomes" id="UP000023541"/>
    </source>
</evidence>
<protein>
    <submittedName>
        <fullName evidence="1">Uncharacterized protein</fullName>
    </submittedName>
</protein>
<keyword evidence="2" id="KW-1185">Reference proteome</keyword>
<dbReference type="Proteomes" id="UP000023541">
    <property type="component" value="Unassembled WGS sequence"/>
</dbReference>
<sequence length="68" mass="8305">MYFLIFMMIDFFVQSKYIMTIPLKTSEISRYSENFEIDFKHQLIDYQLFTMNTLQDITKTENSIFIAR</sequence>
<gene>
    <name evidence="1" type="ORF">ATO12_10285</name>
</gene>
<dbReference type="AlphaFoldDB" id="A0A023BYM5"/>
<dbReference type="STRING" id="1317122.ATO12_10285"/>
<name>A0A023BYM5_9FLAO</name>
<accession>A0A023BYM5</accession>
<reference evidence="1 2" key="1">
    <citation type="submission" date="2014-04" db="EMBL/GenBank/DDBJ databases">
        <title>Aquimarina sp. 22II-S11-z7 Genome Sequencing.</title>
        <authorList>
            <person name="Lai Q."/>
        </authorList>
    </citation>
    <scope>NUCLEOTIDE SEQUENCE [LARGE SCALE GENOMIC DNA]</scope>
    <source>
        <strain evidence="1 2">22II-S11-z7</strain>
    </source>
</reference>
<comment type="caution">
    <text evidence="1">The sequence shown here is derived from an EMBL/GenBank/DDBJ whole genome shotgun (WGS) entry which is preliminary data.</text>
</comment>
<organism evidence="1 2">
    <name type="scientific">Aquimarina atlantica</name>
    <dbReference type="NCBI Taxonomy" id="1317122"/>
    <lineage>
        <taxon>Bacteria</taxon>
        <taxon>Pseudomonadati</taxon>
        <taxon>Bacteroidota</taxon>
        <taxon>Flavobacteriia</taxon>
        <taxon>Flavobacteriales</taxon>
        <taxon>Flavobacteriaceae</taxon>
        <taxon>Aquimarina</taxon>
    </lineage>
</organism>
<proteinExistence type="predicted"/>